<accession>A0A0D7VWY2</accession>
<keyword evidence="2" id="KW-1185">Reference proteome</keyword>
<dbReference type="EMBL" id="JTDV01000015">
    <property type="protein sequence ID" value="KJD31346.1"/>
    <property type="molecule type" value="Genomic_DNA"/>
</dbReference>
<proteinExistence type="predicted"/>
<evidence type="ECO:0000313" key="2">
    <source>
        <dbReference type="Proteomes" id="UP000032361"/>
    </source>
</evidence>
<dbReference type="STRING" id="1382798.PK35_14635"/>
<organism evidence="1 2">
    <name type="scientific">Neotamlana nanhaiensis</name>
    <dbReference type="NCBI Taxonomy" id="1382798"/>
    <lineage>
        <taxon>Bacteria</taxon>
        <taxon>Pseudomonadati</taxon>
        <taxon>Bacteroidota</taxon>
        <taxon>Flavobacteriia</taxon>
        <taxon>Flavobacteriales</taxon>
        <taxon>Flavobacteriaceae</taxon>
        <taxon>Neotamlana</taxon>
    </lineage>
</organism>
<reference evidence="1 2" key="1">
    <citation type="journal article" date="2015" name="Antonie Van Leeuwenhoek">
        <title>Tamlana nanhaiensis sp. nov., isolated from surface seawater collected from the South China Sea.</title>
        <authorList>
            <person name="Liu X."/>
            <person name="Lai Q."/>
            <person name="Du Y."/>
            <person name="Li G."/>
            <person name="Sun F."/>
            <person name="Shao Z."/>
        </authorList>
    </citation>
    <scope>NUCLEOTIDE SEQUENCE [LARGE SCALE GENOMIC DNA]</scope>
    <source>
        <strain evidence="1 2">FHC16</strain>
    </source>
</reference>
<evidence type="ECO:0000313" key="1">
    <source>
        <dbReference type="EMBL" id="KJD31346.1"/>
    </source>
</evidence>
<dbReference type="PATRIC" id="fig|1382798.3.peg.1492"/>
<dbReference type="Proteomes" id="UP000032361">
    <property type="component" value="Unassembled WGS sequence"/>
</dbReference>
<gene>
    <name evidence="1" type="ORF">PK35_14635</name>
</gene>
<name>A0A0D7VWY2_9FLAO</name>
<sequence>MKVGNNMNETNNIEKIKIELINSCVNYDTKSFIPFLMSKNVLTGMPNKTRFYVFLKYMVNCTKQCSEGQLTFKIEQEKITNNQKNYYLNFYDKIHKYSRLSIEVKETNENIYFNTLPF</sequence>
<dbReference type="AlphaFoldDB" id="A0A0D7VWY2"/>
<dbReference type="RefSeq" id="WP_044627319.1">
    <property type="nucleotide sequence ID" value="NZ_JTDV01000015.1"/>
</dbReference>
<protein>
    <submittedName>
        <fullName evidence="1">Uncharacterized protein</fullName>
    </submittedName>
</protein>
<dbReference type="OrthoDB" id="1260731at2"/>
<comment type="caution">
    <text evidence="1">The sequence shown here is derived from an EMBL/GenBank/DDBJ whole genome shotgun (WGS) entry which is preliminary data.</text>
</comment>